<reference evidence="8 9" key="1">
    <citation type="journal article" date="2024" name="Chem. Sci.">
        <title>Discovery of megapolipeptins by genome mining of a Burkholderiales bacteria collection.</title>
        <authorList>
            <person name="Paulo B.S."/>
            <person name="Recchia M.J.J."/>
            <person name="Lee S."/>
            <person name="Fergusson C.H."/>
            <person name="Romanowski S.B."/>
            <person name="Hernandez A."/>
            <person name="Krull N."/>
            <person name="Liu D.Y."/>
            <person name="Cavanagh H."/>
            <person name="Bos A."/>
            <person name="Gray C.A."/>
            <person name="Murphy B.T."/>
            <person name="Linington R.G."/>
            <person name="Eustaquio A.S."/>
        </authorList>
    </citation>
    <scope>NUCLEOTIDE SEQUENCE [LARGE SCALE GENOMIC DNA]</scope>
    <source>
        <strain evidence="8 9">RL17-335-BIF-A</strain>
    </source>
</reference>
<proteinExistence type="predicted"/>
<protein>
    <recommendedName>
        <fullName evidence="5">Periplasmic mercury ion-binding protein</fullName>
    </recommendedName>
</protein>
<dbReference type="Gene3D" id="3.30.70.100">
    <property type="match status" value="1"/>
</dbReference>
<evidence type="ECO:0000259" key="7">
    <source>
        <dbReference type="PROSITE" id="PS50846"/>
    </source>
</evidence>
<keyword evidence="5" id="KW-0574">Periplasm</keyword>
<dbReference type="RefSeq" id="WP_408217952.1">
    <property type="nucleotide sequence ID" value="NZ_JAQQBZ010000029.1"/>
</dbReference>
<dbReference type="PANTHER" id="PTHR46594">
    <property type="entry name" value="P-TYPE CATION-TRANSPORTING ATPASE"/>
    <property type="match status" value="1"/>
</dbReference>
<accession>A0ABW9DG03</accession>
<dbReference type="Pfam" id="PF00403">
    <property type="entry name" value="HMA"/>
    <property type="match status" value="1"/>
</dbReference>
<evidence type="ECO:0000256" key="6">
    <source>
        <dbReference type="SAM" id="SignalP"/>
    </source>
</evidence>
<organism evidence="8 9">
    <name type="scientific">Paraburkholderia dilworthii</name>
    <dbReference type="NCBI Taxonomy" id="948106"/>
    <lineage>
        <taxon>Bacteria</taxon>
        <taxon>Pseudomonadati</taxon>
        <taxon>Pseudomonadota</taxon>
        <taxon>Betaproteobacteria</taxon>
        <taxon>Burkholderiales</taxon>
        <taxon>Burkholderiaceae</taxon>
        <taxon>Paraburkholderia</taxon>
    </lineage>
</organism>
<name>A0ABW9DG03_9BURK</name>
<sequence length="95" mass="9794">MKKLIAVIIATALTSSAALAAGIHTVTLDVTNMDCAVCPITVRKALEKVPGVTSAKVDFATKRAEVVFDPAKASVDALTKATADAGYPSHIKQGQ</sequence>
<keyword evidence="9" id="KW-1185">Reference proteome</keyword>
<evidence type="ECO:0000256" key="5">
    <source>
        <dbReference type="RuleBase" id="RU361212"/>
    </source>
</evidence>
<dbReference type="InterPro" id="IPR036163">
    <property type="entry name" value="HMA_dom_sf"/>
</dbReference>
<evidence type="ECO:0000256" key="2">
    <source>
        <dbReference type="ARBA" id="ARBA00022466"/>
    </source>
</evidence>
<evidence type="ECO:0000256" key="1">
    <source>
        <dbReference type="ARBA" id="ARBA00004196"/>
    </source>
</evidence>
<dbReference type="InterPro" id="IPR006121">
    <property type="entry name" value="HMA_dom"/>
</dbReference>
<comment type="caution">
    <text evidence="8">The sequence shown here is derived from an EMBL/GenBank/DDBJ whole genome shotgun (WGS) entry which is preliminary data.</text>
</comment>
<dbReference type="EMBL" id="JAQQBZ010000029">
    <property type="protein sequence ID" value="MFM0597274.1"/>
    <property type="molecule type" value="Genomic_DNA"/>
</dbReference>
<feature type="signal peptide" evidence="6">
    <location>
        <begin position="1"/>
        <end position="20"/>
    </location>
</feature>
<dbReference type="NCBIfam" id="TIGR02052">
    <property type="entry name" value="MerP"/>
    <property type="match status" value="1"/>
</dbReference>
<evidence type="ECO:0000256" key="4">
    <source>
        <dbReference type="ARBA" id="ARBA00022914"/>
    </source>
</evidence>
<keyword evidence="2 5" id="KW-0475">Mercuric resistance</keyword>
<dbReference type="InterPro" id="IPR001802">
    <property type="entry name" value="MerP/CopZ"/>
</dbReference>
<feature type="domain" description="HMA" evidence="7">
    <location>
        <begin position="24"/>
        <end position="90"/>
    </location>
</feature>
<evidence type="ECO:0000313" key="8">
    <source>
        <dbReference type="EMBL" id="MFM0597274.1"/>
    </source>
</evidence>
<dbReference type="Proteomes" id="UP001629367">
    <property type="component" value="Unassembled WGS sequence"/>
</dbReference>
<comment type="function">
    <text evidence="5">Involved in mercury resistance. Acts as a mercury scavenger that specifically binds to a mercuric ion in the periplasm and probably passes it to the cytoplasmic mercuric reductase MerA via the mercuric transport protein MerT.</text>
</comment>
<gene>
    <name evidence="5 8" type="primary">merP</name>
    <name evidence="8" type="ORF">PQQ68_30000</name>
</gene>
<feature type="chain" id="PRO_5047425007" description="Periplasmic mercury ion-binding protein" evidence="6">
    <location>
        <begin position="21"/>
        <end position="95"/>
    </location>
</feature>
<dbReference type="SUPFAM" id="SSF55008">
    <property type="entry name" value="HMA, heavy metal-associated domain"/>
    <property type="match status" value="1"/>
</dbReference>
<dbReference type="CDD" id="cd00371">
    <property type="entry name" value="HMA"/>
    <property type="match status" value="1"/>
</dbReference>
<keyword evidence="4 5" id="KW-0476">Mercury</keyword>
<keyword evidence="3 5" id="KW-0479">Metal-binding</keyword>
<comment type="subcellular location">
    <subcellularLocation>
        <location evidence="1">Cell envelope</location>
    </subcellularLocation>
    <subcellularLocation>
        <location evidence="5">Periplasm</location>
    </subcellularLocation>
</comment>
<evidence type="ECO:0000313" key="9">
    <source>
        <dbReference type="Proteomes" id="UP001629367"/>
    </source>
</evidence>
<dbReference type="PANTHER" id="PTHR46594:SF4">
    <property type="entry name" value="P-TYPE CATION-TRANSPORTING ATPASE"/>
    <property type="match status" value="1"/>
</dbReference>
<keyword evidence="6" id="KW-0732">Signal</keyword>
<dbReference type="InterPro" id="IPR011795">
    <property type="entry name" value="MerP"/>
</dbReference>
<dbReference type="PROSITE" id="PS50846">
    <property type="entry name" value="HMA_2"/>
    <property type="match status" value="1"/>
</dbReference>
<dbReference type="PRINTS" id="PR00946">
    <property type="entry name" value="HGSCAVENGER"/>
</dbReference>
<evidence type="ECO:0000256" key="3">
    <source>
        <dbReference type="ARBA" id="ARBA00022723"/>
    </source>
</evidence>